<dbReference type="SUPFAM" id="SSF75005">
    <property type="entry name" value="Arabinanase/levansucrase/invertase"/>
    <property type="match status" value="1"/>
</dbReference>
<keyword evidence="4 7" id="KW-0326">Glycosidase</keyword>
<dbReference type="PANTHER" id="PTHR43817:SF1">
    <property type="entry name" value="HYDROLASE, FAMILY 43, PUTATIVE (AFU_ORTHOLOGUE AFUA_3G01660)-RELATED"/>
    <property type="match status" value="1"/>
</dbReference>
<evidence type="ECO:0000256" key="6">
    <source>
        <dbReference type="PIRSR" id="PIRSR606710-2"/>
    </source>
</evidence>
<name>M2U714_9SPHN</name>
<keyword evidence="3 7" id="KW-0378">Hydrolase</keyword>
<dbReference type="PATRIC" id="fig|1234595.3.peg.754"/>
<dbReference type="CDD" id="cd18820">
    <property type="entry name" value="GH43_LbAraf43-like"/>
    <property type="match status" value="1"/>
</dbReference>
<dbReference type="Pfam" id="PF04616">
    <property type="entry name" value="Glyco_hydro_43"/>
    <property type="match status" value="1"/>
</dbReference>
<feature type="site" description="Important for catalytic activity, responsible for pKa modulation of the active site Glu and correct orientation of both the proton donor and substrate" evidence="6">
    <location>
        <position position="176"/>
    </location>
</feature>
<evidence type="ECO:0000256" key="8">
    <source>
        <dbReference type="SAM" id="MobiDB-lite"/>
    </source>
</evidence>
<dbReference type="GO" id="GO:0004553">
    <property type="term" value="F:hydrolase activity, hydrolyzing O-glycosyl compounds"/>
    <property type="evidence" value="ECO:0007669"/>
    <property type="project" value="InterPro"/>
</dbReference>
<organism evidence="10 11">
    <name type="scientific">Pacificimonas flava</name>
    <dbReference type="NCBI Taxonomy" id="1234595"/>
    <lineage>
        <taxon>Bacteria</taxon>
        <taxon>Pseudomonadati</taxon>
        <taxon>Pseudomonadota</taxon>
        <taxon>Alphaproteobacteria</taxon>
        <taxon>Sphingomonadales</taxon>
        <taxon>Sphingosinicellaceae</taxon>
        <taxon>Pacificimonas</taxon>
    </lineage>
</organism>
<dbReference type="EMBL" id="AMRV01000002">
    <property type="protein sequence ID" value="EMD83783.1"/>
    <property type="molecule type" value="Genomic_DNA"/>
</dbReference>
<evidence type="ECO:0000256" key="5">
    <source>
        <dbReference type="PIRSR" id="PIRSR606710-1"/>
    </source>
</evidence>
<feature type="compositionally biased region" description="Low complexity" evidence="8">
    <location>
        <begin position="32"/>
        <end position="48"/>
    </location>
</feature>
<evidence type="ECO:0000313" key="10">
    <source>
        <dbReference type="EMBL" id="EMD83783.1"/>
    </source>
</evidence>
<evidence type="ECO:0000256" key="1">
    <source>
        <dbReference type="ARBA" id="ARBA00009865"/>
    </source>
</evidence>
<feature type="active site" description="Proton acceptor" evidence="5">
    <location>
        <position position="64"/>
    </location>
</feature>
<dbReference type="PANTHER" id="PTHR43817">
    <property type="entry name" value="GLYCOSYL HYDROLASE"/>
    <property type="match status" value="1"/>
</dbReference>
<feature type="region of interest" description="Disordered" evidence="8">
    <location>
        <begin position="27"/>
        <end position="48"/>
    </location>
</feature>
<feature type="signal peptide" evidence="9">
    <location>
        <begin position="1"/>
        <end position="26"/>
    </location>
</feature>
<comment type="caution">
    <text evidence="10">The sequence shown here is derived from an EMBL/GenBank/DDBJ whole genome shotgun (WGS) entry which is preliminary data.</text>
</comment>
<dbReference type="InterPro" id="IPR006710">
    <property type="entry name" value="Glyco_hydro_43"/>
</dbReference>
<comment type="similarity">
    <text evidence="1 7">Belongs to the glycosyl hydrolase 43 family.</text>
</comment>
<dbReference type="Proteomes" id="UP000011717">
    <property type="component" value="Unassembled WGS sequence"/>
</dbReference>
<dbReference type="PROSITE" id="PS51257">
    <property type="entry name" value="PROKAR_LIPOPROTEIN"/>
    <property type="match status" value="1"/>
</dbReference>
<evidence type="ECO:0000256" key="7">
    <source>
        <dbReference type="RuleBase" id="RU361187"/>
    </source>
</evidence>
<evidence type="ECO:0000313" key="11">
    <source>
        <dbReference type="Proteomes" id="UP000011717"/>
    </source>
</evidence>
<evidence type="ECO:0000256" key="2">
    <source>
        <dbReference type="ARBA" id="ARBA00022729"/>
    </source>
</evidence>
<dbReference type="AlphaFoldDB" id="M2U714"/>
<evidence type="ECO:0000256" key="4">
    <source>
        <dbReference type="ARBA" id="ARBA00023295"/>
    </source>
</evidence>
<dbReference type="InterPro" id="IPR023296">
    <property type="entry name" value="Glyco_hydro_beta-prop_sf"/>
</dbReference>
<feature type="active site" description="Proton donor" evidence="5">
    <location>
        <position position="235"/>
    </location>
</feature>
<accession>M2U714</accession>
<reference evidence="10 11" key="1">
    <citation type="journal article" date="2013" name="Genome Announc.">
        <title>Draft Genome Sequence of Strain JLT2015T, Belonging to the Family Sphingomonadaceae of the Alphaproteobacteria.</title>
        <authorList>
            <person name="Tang K."/>
            <person name="Liu K."/>
            <person name="Li S."/>
            <person name="Jiao N."/>
        </authorList>
    </citation>
    <scope>NUCLEOTIDE SEQUENCE [LARGE SCALE GENOMIC DNA]</scope>
    <source>
        <strain evidence="10 11">JLT2015</strain>
    </source>
</reference>
<gene>
    <name evidence="10" type="ORF">C725_0755</name>
</gene>
<evidence type="ECO:0000256" key="9">
    <source>
        <dbReference type="SAM" id="SignalP"/>
    </source>
</evidence>
<proteinExistence type="inferred from homology"/>
<dbReference type="Gene3D" id="2.115.10.20">
    <property type="entry name" value="Glycosyl hydrolase domain, family 43"/>
    <property type="match status" value="1"/>
</dbReference>
<protein>
    <submittedName>
        <fullName evidence="10">Alpha-L-arabinofuranosidase II</fullName>
    </submittedName>
</protein>
<dbReference type="RefSeq" id="WP_008600248.1">
    <property type="nucleotide sequence ID" value="NZ_AMRV01000002.1"/>
</dbReference>
<keyword evidence="11" id="KW-1185">Reference proteome</keyword>
<evidence type="ECO:0000256" key="3">
    <source>
        <dbReference type="ARBA" id="ARBA00022801"/>
    </source>
</evidence>
<dbReference type="GO" id="GO:0005975">
    <property type="term" value="P:carbohydrate metabolic process"/>
    <property type="evidence" value="ECO:0007669"/>
    <property type="project" value="InterPro"/>
</dbReference>
<feature type="chain" id="PRO_5004027040" evidence="9">
    <location>
        <begin position="27"/>
        <end position="365"/>
    </location>
</feature>
<sequence length="365" mass="39718">MRMPLPFRHAAALPVAAMLLMSSACSGPAEQDGAAPADETAAADAEGAERAATFTNPLLPSGPDPWITQADGTYYYTHTLGDRLALWRTDDISDLANAEQKTIWTPPATGPNAHMIWAPELHHLDGKWYMYYSATASGFEDDAHRGVFVLENDSADPFEGDWEDLGQIETEHPGIDGTVFAYDGKTYFAYSPYVGEDSVIALSRMTDPTTLSGEETVIAVPDRPWEKQGGRQILEGPEFLEGPEGDLFLIYSASACWSDDYSLGLLRAPAGSDPLEAKVWTKSAEPVLRQGNGVYATGHNGFFTSPDGEENWIIYHANPEAEMGCTPKRAPHIQKFSWDERGYPVFGEPVGKDTPIPVPSGGNSR</sequence>
<keyword evidence="2 9" id="KW-0732">Signal</keyword>